<sequence length="56" mass="6531">MDISMSMEEVMDQIKRMVASGEPQNKKRVKQVNPDLMQGALYYFPSWDHAVQRSLD</sequence>
<protein>
    <submittedName>
        <fullName evidence="1">Uncharacterized protein</fullName>
    </submittedName>
</protein>
<accession>A0A1H8F8I4</accession>
<dbReference type="STRING" id="1173111.SAMN05444955_10867"/>
<evidence type="ECO:0000313" key="2">
    <source>
        <dbReference type="Proteomes" id="UP000199695"/>
    </source>
</evidence>
<gene>
    <name evidence="1" type="ORF">SAMN05444955_10867</name>
</gene>
<reference evidence="1 2" key="1">
    <citation type="submission" date="2016-10" db="EMBL/GenBank/DDBJ databases">
        <authorList>
            <person name="de Groot N.N."/>
        </authorList>
    </citation>
    <scope>NUCLEOTIDE SEQUENCE [LARGE SCALE GENOMIC DNA]</scope>
    <source>
        <strain evidence="1 2">DSM 46701</strain>
    </source>
</reference>
<dbReference type="AlphaFoldDB" id="A0A1H8F8I4"/>
<keyword evidence="2" id="KW-1185">Reference proteome</keyword>
<organism evidence="1 2">
    <name type="scientific">Lihuaxuella thermophila</name>
    <dbReference type="NCBI Taxonomy" id="1173111"/>
    <lineage>
        <taxon>Bacteria</taxon>
        <taxon>Bacillati</taxon>
        <taxon>Bacillota</taxon>
        <taxon>Bacilli</taxon>
        <taxon>Bacillales</taxon>
        <taxon>Thermoactinomycetaceae</taxon>
        <taxon>Lihuaxuella</taxon>
    </lineage>
</organism>
<proteinExistence type="predicted"/>
<dbReference type="RefSeq" id="WP_170839867.1">
    <property type="nucleotide sequence ID" value="NZ_FOCQ01000008.1"/>
</dbReference>
<dbReference type="Proteomes" id="UP000199695">
    <property type="component" value="Unassembled WGS sequence"/>
</dbReference>
<name>A0A1H8F8I4_9BACL</name>
<dbReference type="EMBL" id="FOCQ01000008">
    <property type="protein sequence ID" value="SEN28039.1"/>
    <property type="molecule type" value="Genomic_DNA"/>
</dbReference>
<evidence type="ECO:0000313" key="1">
    <source>
        <dbReference type="EMBL" id="SEN28039.1"/>
    </source>
</evidence>